<evidence type="ECO:0000313" key="2">
    <source>
        <dbReference type="EMBL" id="OMO90308.1"/>
    </source>
</evidence>
<proteinExistence type="predicted"/>
<reference evidence="3" key="1">
    <citation type="submission" date="2013-09" db="EMBL/GenBank/DDBJ databases">
        <title>Corchorus olitorius genome sequencing.</title>
        <authorList>
            <person name="Alam M."/>
            <person name="Haque M.S."/>
            <person name="Islam M.S."/>
            <person name="Emdad E.M."/>
            <person name="Islam M.M."/>
            <person name="Ahmed B."/>
            <person name="Halim A."/>
            <person name="Hossen Q.M.M."/>
            <person name="Hossain M.Z."/>
            <person name="Ahmed R."/>
            <person name="Khan M.M."/>
            <person name="Islam R."/>
            <person name="Rashid M.M."/>
            <person name="Khan S.A."/>
            <person name="Rahman M.S."/>
            <person name="Alam M."/>
            <person name="Yahiya A.S."/>
            <person name="Khan M.S."/>
            <person name="Azam M.S."/>
            <person name="Haque T."/>
            <person name="Lashkar M.Z.H."/>
            <person name="Akhand A.I."/>
            <person name="Morshed G."/>
            <person name="Roy S."/>
            <person name="Uddin K.S."/>
            <person name="Rabeya T."/>
            <person name="Hossain A.S."/>
            <person name="Chowdhury A."/>
            <person name="Snigdha A.R."/>
            <person name="Mortoza M.S."/>
            <person name="Matin S.A."/>
            <person name="Hoque S.M.E."/>
            <person name="Islam M.K."/>
            <person name="Roy D.K."/>
            <person name="Haider R."/>
            <person name="Moosa M.M."/>
            <person name="Elias S.M."/>
            <person name="Hasan A.M."/>
            <person name="Jahan S."/>
            <person name="Shafiuddin M."/>
            <person name="Mahmood N."/>
            <person name="Shommy N.S."/>
        </authorList>
    </citation>
    <scope>NUCLEOTIDE SEQUENCE [LARGE SCALE GENOMIC DNA]</scope>
    <source>
        <strain evidence="3">cv. O-4</strain>
    </source>
</reference>
<gene>
    <name evidence="2" type="ORF">COLO4_19263</name>
</gene>
<protein>
    <submittedName>
        <fullName evidence="2">Uncharacterized protein</fullName>
    </submittedName>
</protein>
<feature type="signal peptide" evidence="1">
    <location>
        <begin position="1"/>
        <end position="16"/>
    </location>
</feature>
<evidence type="ECO:0000313" key="3">
    <source>
        <dbReference type="Proteomes" id="UP000187203"/>
    </source>
</evidence>
<evidence type="ECO:0000256" key="1">
    <source>
        <dbReference type="SAM" id="SignalP"/>
    </source>
</evidence>
<name>A0A1R3J644_9ROSI</name>
<dbReference type="EMBL" id="AWUE01016572">
    <property type="protein sequence ID" value="OMO90308.1"/>
    <property type="molecule type" value="Genomic_DNA"/>
</dbReference>
<dbReference type="AlphaFoldDB" id="A0A1R3J644"/>
<feature type="chain" id="PRO_5012458487" evidence="1">
    <location>
        <begin position="17"/>
        <end position="30"/>
    </location>
</feature>
<accession>A0A1R3J644</accession>
<keyword evidence="3" id="KW-1185">Reference proteome</keyword>
<keyword evidence="1" id="KW-0732">Signal</keyword>
<dbReference type="Proteomes" id="UP000187203">
    <property type="component" value="Unassembled WGS sequence"/>
</dbReference>
<comment type="caution">
    <text evidence="2">The sequence shown here is derived from an EMBL/GenBank/DDBJ whole genome shotgun (WGS) entry which is preliminary data.</text>
</comment>
<organism evidence="2 3">
    <name type="scientific">Corchorus olitorius</name>
    <dbReference type="NCBI Taxonomy" id="93759"/>
    <lineage>
        <taxon>Eukaryota</taxon>
        <taxon>Viridiplantae</taxon>
        <taxon>Streptophyta</taxon>
        <taxon>Embryophyta</taxon>
        <taxon>Tracheophyta</taxon>
        <taxon>Spermatophyta</taxon>
        <taxon>Magnoliopsida</taxon>
        <taxon>eudicotyledons</taxon>
        <taxon>Gunneridae</taxon>
        <taxon>Pentapetalae</taxon>
        <taxon>rosids</taxon>
        <taxon>malvids</taxon>
        <taxon>Malvales</taxon>
        <taxon>Malvaceae</taxon>
        <taxon>Grewioideae</taxon>
        <taxon>Apeibeae</taxon>
        <taxon>Corchorus</taxon>
    </lineage>
</organism>
<sequence>MAMVLLLLLPSPVTTGLDQLESQFSEFLQT</sequence>